<dbReference type="PANTHER" id="PTHR43175:SF3">
    <property type="entry name" value="CARBON DISULFIDE HYDROLASE"/>
    <property type="match status" value="1"/>
</dbReference>
<dbReference type="GO" id="GO:0004089">
    <property type="term" value="F:carbonate dehydratase activity"/>
    <property type="evidence" value="ECO:0007669"/>
    <property type="project" value="UniProtKB-EC"/>
</dbReference>
<keyword evidence="9" id="KW-1185">Reference proteome</keyword>
<accession>A0A543CW76</accession>
<dbReference type="InterPro" id="IPR036874">
    <property type="entry name" value="Carbonic_anhydrase_sf"/>
</dbReference>
<organism evidence="8 9">
    <name type="scientific">Actinoallomurus bryophytorum</name>
    <dbReference type="NCBI Taxonomy" id="1490222"/>
    <lineage>
        <taxon>Bacteria</taxon>
        <taxon>Bacillati</taxon>
        <taxon>Actinomycetota</taxon>
        <taxon>Actinomycetes</taxon>
        <taxon>Streptosporangiales</taxon>
        <taxon>Thermomonosporaceae</taxon>
        <taxon>Actinoallomurus</taxon>
    </lineage>
</organism>
<evidence type="ECO:0000256" key="3">
    <source>
        <dbReference type="ARBA" id="ARBA00022723"/>
    </source>
</evidence>
<evidence type="ECO:0000256" key="4">
    <source>
        <dbReference type="ARBA" id="ARBA00022833"/>
    </source>
</evidence>
<comment type="cofactor">
    <cofactor evidence="7">
        <name>Zn(2+)</name>
        <dbReference type="ChEBI" id="CHEBI:29105"/>
    </cofactor>
    <text evidence="7">Binds 1 zinc ion per subunit.</text>
</comment>
<gene>
    <name evidence="8" type="ORF">FB559_7088</name>
</gene>
<keyword evidence="4 7" id="KW-0862">Zinc</keyword>
<protein>
    <recommendedName>
        <fullName evidence="2">carbonic anhydrase</fullName>
        <ecNumber evidence="2">4.2.1.1</ecNumber>
    </recommendedName>
</protein>
<dbReference type="GO" id="GO:0008270">
    <property type="term" value="F:zinc ion binding"/>
    <property type="evidence" value="ECO:0007669"/>
    <property type="project" value="InterPro"/>
</dbReference>
<dbReference type="Proteomes" id="UP000316096">
    <property type="component" value="Unassembled WGS sequence"/>
</dbReference>
<comment type="similarity">
    <text evidence="1">Belongs to the beta-class carbonic anhydrase family.</text>
</comment>
<dbReference type="InterPro" id="IPR001765">
    <property type="entry name" value="Carbonic_anhydrase"/>
</dbReference>
<feature type="binding site" evidence="7">
    <location>
        <position position="87"/>
    </location>
    <ligand>
        <name>Zn(2+)</name>
        <dbReference type="ChEBI" id="CHEBI:29105"/>
    </ligand>
</feature>
<comment type="catalytic activity">
    <reaction evidence="6">
        <text>hydrogencarbonate + H(+) = CO2 + H2O</text>
        <dbReference type="Rhea" id="RHEA:10748"/>
        <dbReference type="ChEBI" id="CHEBI:15377"/>
        <dbReference type="ChEBI" id="CHEBI:15378"/>
        <dbReference type="ChEBI" id="CHEBI:16526"/>
        <dbReference type="ChEBI" id="CHEBI:17544"/>
        <dbReference type="EC" id="4.2.1.1"/>
    </reaction>
</comment>
<sequence length="137" mass="14825">MAPNTDLLVARASLRRPLVPRLKSPRTGVAILSCMDARLNVFAIFGLAEGDAHVIRNAGGCVTDDVIRSLAVSQSLGGTREIVLLHHEDCAAVSDPGDDLRRCLARLRRTTLLPHTDAIRGFVYEAGGSLRESRPQE</sequence>
<evidence type="ECO:0000313" key="9">
    <source>
        <dbReference type="Proteomes" id="UP000316096"/>
    </source>
</evidence>
<dbReference type="Gene3D" id="3.40.1050.10">
    <property type="entry name" value="Carbonic anhydrase"/>
    <property type="match status" value="1"/>
</dbReference>
<dbReference type="Pfam" id="PF00484">
    <property type="entry name" value="Pro_CA"/>
    <property type="match status" value="1"/>
</dbReference>
<dbReference type="EMBL" id="VFOZ01000001">
    <property type="protein sequence ID" value="TQM01331.1"/>
    <property type="molecule type" value="Genomic_DNA"/>
</dbReference>
<evidence type="ECO:0000313" key="8">
    <source>
        <dbReference type="EMBL" id="TQM01331.1"/>
    </source>
</evidence>
<feature type="binding site" evidence="7">
    <location>
        <position position="36"/>
    </location>
    <ligand>
        <name>Zn(2+)</name>
        <dbReference type="ChEBI" id="CHEBI:29105"/>
    </ligand>
</feature>
<comment type="function">
    <text evidence="5">Catalyzes the reversible hydration of carbon dioxide to form bicarbonate.</text>
</comment>
<evidence type="ECO:0000256" key="1">
    <source>
        <dbReference type="ARBA" id="ARBA00006217"/>
    </source>
</evidence>
<proteinExistence type="inferred from homology"/>
<dbReference type="SUPFAM" id="SSF53056">
    <property type="entry name" value="beta-carbonic anhydrase, cab"/>
    <property type="match status" value="1"/>
</dbReference>
<dbReference type="SMART" id="SM00947">
    <property type="entry name" value="Pro_CA"/>
    <property type="match status" value="1"/>
</dbReference>
<evidence type="ECO:0000256" key="7">
    <source>
        <dbReference type="PIRSR" id="PIRSR601765-1"/>
    </source>
</evidence>
<dbReference type="RefSeq" id="WP_141961181.1">
    <property type="nucleotide sequence ID" value="NZ_VFOZ01000001.1"/>
</dbReference>
<evidence type="ECO:0000256" key="2">
    <source>
        <dbReference type="ARBA" id="ARBA00012925"/>
    </source>
</evidence>
<reference evidence="8 9" key="1">
    <citation type="submission" date="2019-06" db="EMBL/GenBank/DDBJ databases">
        <title>Sequencing the genomes of 1000 actinobacteria strains.</title>
        <authorList>
            <person name="Klenk H.-P."/>
        </authorList>
    </citation>
    <scope>NUCLEOTIDE SEQUENCE [LARGE SCALE GENOMIC DNA]</scope>
    <source>
        <strain evidence="8 9">DSM 102200</strain>
    </source>
</reference>
<dbReference type="EC" id="4.2.1.1" evidence="2"/>
<dbReference type="PANTHER" id="PTHR43175">
    <property type="entry name" value="CARBONIC ANHYDRASE"/>
    <property type="match status" value="1"/>
</dbReference>
<evidence type="ECO:0000256" key="6">
    <source>
        <dbReference type="ARBA" id="ARBA00048348"/>
    </source>
</evidence>
<comment type="caution">
    <text evidence="8">The sequence shown here is derived from an EMBL/GenBank/DDBJ whole genome shotgun (WGS) entry which is preliminary data.</text>
</comment>
<evidence type="ECO:0000256" key="5">
    <source>
        <dbReference type="ARBA" id="ARBA00024993"/>
    </source>
</evidence>
<feature type="binding site" evidence="7">
    <location>
        <position position="90"/>
    </location>
    <ligand>
        <name>Zn(2+)</name>
        <dbReference type="ChEBI" id="CHEBI:29105"/>
    </ligand>
</feature>
<keyword evidence="3 7" id="KW-0479">Metal-binding</keyword>
<dbReference type="AlphaFoldDB" id="A0A543CW76"/>
<dbReference type="OrthoDB" id="8968066at2"/>
<feature type="binding site" evidence="7">
    <location>
        <position position="34"/>
    </location>
    <ligand>
        <name>Zn(2+)</name>
        <dbReference type="ChEBI" id="CHEBI:29105"/>
    </ligand>
</feature>
<name>A0A543CW76_9ACTN</name>